<evidence type="ECO:0000313" key="1">
    <source>
        <dbReference type="EMBL" id="TEB33287.1"/>
    </source>
</evidence>
<dbReference type="Proteomes" id="UP000298030">
    <property type="component" value="Unassembled WGS sequence"/>
</dbReference>
<reference evidence="1 2" key="1">
    <citation type="journal article" date="2019" name="Nat. Ecol. Evol.">
        <title>Megaphylogeny resolves global patterns of mushroom evolution.</title>
        <authorList>
            <person name="Varga T."/>
            <person name="Krizsan K."/>
            <person name="Foldi C."/>
            <person name="Dima B."/>
            <person name="Sanchez-Garcia M."/>
            <person name="Sanchez-Ramirez S."/>
            <person name="Szollosi G.J."/>
            <person name="Szarkandi J.G."/>
            <person name="Papp V."/>
            <person name="Albert L."/>
            <person name="Andreopoulos W."/>
            <person name="Angelini C."/>
            <person name="Antonin V."/>
            <person name="Barry K.W."/>
            <person name="Bougher N.L."/>
            <person name="Buchanan P."/>
            <person name="Buyck B."/>
            <person name="Bense V."/>
            <person name="Catcheside P."/>
            <person name="Chovatia M."/>
            <person name="Cooper J."/>
            <person name="Damon W."/>
            <person name="Desjardin D."/>
            <person name="Finy P."/>
            <person name="Geml J."/>
            <person name="Haridas S."/>
            <person name="Hughes K."/>
            <person name="Justo A."/>
            <person name="Karasinski D."/>
            <person name="Kautmanova I."/>
            <person name="Kiss B."/>
            <person name="Kocsube S."/>
            <person name="Kotiranta H."/>
            <person name="LaButti K.M."/>
            <person name="Lechner B.E."/>
            <person name="Liimatainen K."/>
            <person name="Lipzen A."/>
            <person name="Lukacs Z."/>
            <person name="Mihaltcheva S."/>
            <person name="Morgado L.N."/>
            <person name="Niskanen T."/>
            <person name="Noordeloos M.E."/>
            <person name="Ohm R.A."/>
            <person name="Ortiz-Santana B."/>
            <person name="Ovrebo C."/>
            <person name="Racz N."/>
            <person name="Riley R."/>
            <person name="Savchenko A."/>
            <person name="Shiryaev A."/>
            <person name="Soop K."/>
            <person name="Spirin V."/>
            <person name="Szebenyi C."/>
            <person name="Tomsovsky M."/>
            <person name="Tulloss R.E."/>
            <person name="Uehling J."/>
            <person name="Grigoriev I.V."/>
            <person name="Vagvolgyi C."/>
            <person name="Papp T."/>
            <person name="Martin F.M."/>
            <person name="Miettinen O."/>
            <person name="Hibbett D.S."/>
            <person name="Nagy L.G."/>
        </authorList>
    </citation>
    <scope>NUCLEOTIDE SEQUENCE [LARGE SCALE GENOMIC DNA]</scope>
    <source>
        <strain evidence="1 2">FP101781</strain>
    </source>
</reference>
<comment type="caution">
    <text evidence="1">The sequence shown here is derived from an EMBL/GenBank/DDBJ whole genome shotgun (WGS) entry which is preliminary data.</text>
</comment>
<keyword evidence="2" id="KW-1185">Reference proteome</keyword>
<dbReference type="Pfam" id="PF20414">
    <property type="entry name" value="DUF6698"/>
    <property type="match status" value="1"/>
</dbReference>
<proteinExistence type="predicted"/>
<protein>
    <submittedName>
        <fullName evidence="1">Uncharacterized protein</fullName>
    </submittedName>
</protein>
<dbReference type="OrthoDB" id="3160134at2759"/>
<organism evidence="1 2">
    <name type="scientific">Coprinellus micaceus</name>
    <name type="common">Glistening ink-cap mushroom</name>
    <name type="synonym">Coprinus micaceus</name>
    <dbReference type="NCBI Taxonomy" id="71717"/>
    <lineage>
        <taxon>Eukaryota</taxon>
        <taxon>Fungi</taxon>
        <taxon>Dikarya</taxon>
        <taxon>Basidiomycota</taxon>
        <taxon>Agaricomycotina</taxon>
        <taxon>Agaricomycetes</taxon>
        <taxon>Agaricomycetidae</taxon>
        <taxon>Agaricales</taxon>
        <taxon>Agaricineae</taxon>
        <taxon>Psathyrellaceae</taxon>
        <taxon>Coprinellus</taxon>
    </lineage>
</organism>
<feature type="non-terminal residue" evidence="1">
    <location>
        <position position="320"/>
    </location>
</feature>
<dbReference type="InterPro" id="IPR046521">
    <property type="entry name" value="DUF6698"/>
</dbReference>
<evidence type="ECO:0000313" key="2">
    <source>
        <dbReference type="Proteomes" id="UP000298030"/>
    </source>
</evidence>
<dbReference type="EMBL" id="QPFP01000013">
    <property type="protein sequence ID" value="TEB33287.1"/>
    <property type="molecule type" value="Genomic_DNA"/>
</dbReference>
<feature type="non-terminal residue" evidence="1">
    <location>
        <position position="1"/>
    </location>
</feature>
<gene>
    <name evidence="1" type="ORF">FA13DRAFT_1577938</name>
</gene>
<accession>A0A4Y7TGI4</accession>
<name>A0A4Y7TGI4_COPMI</name>
<dbReference type="AlphaFoldDB" id="A0A4Y7TGI4"/>
<sequence length="320" mass="36201">LELGPRKRPTTSDPLVHHGRHFGRTVFAFSNMQALLLAGLNMDEDQAPTTQQSVTPEHRESRVFRRLLKIVPGLQERLYADETDEDMVLSMAALLQKGASSARSDDTKSLKGVIIDWITPADGEPLRLPRNAKIERGFNNERTGFLLCPAGMDWTDPETKRQLKEKVLLVPGNHWPIFVYRDEKYDPEEPWRGLFRSRLLISAYKHIFTSPSSVDDDPKATRSGNARIHGMTSVTPASVAYIATQVRFALSSASVFCRTDKETDSETFYTSILELFEDPEEQDEVKDLLAWWNHQIFPSFSNVSRAVPANSALSKIKAKR</sequence>